<dbReference type="SUPFAM" id="SSF55347">
    <property type="entry name" value="Glyceraldehyde-3-phosphate dehydrogenase-like, C-terminal domain"/>
    <property type="match status" value="1"/>
</dbReference>
<dbReference type="InterPro" id="IPR036291">
    <property type="entry name" value="NAD(P)-bd_dom_sf"/>
</dbReference>
<dbReference type="Pfam" id="PF22725">
    <property type="entry name" value="GFO_IDH_MocA_C3"/>
    <property type="match status" value="1"/>
</dbReference>
<proteinExistence type="inferred from homology"/>
<dbReference type="GO" id="GO:0000166">
    <property type="term" value="F:nucleotide binding"/>
    <property type="evidence" value="ECO:0007669"/>
    <property type="project" value="InterPro"/>
</dbReference>
<feature type="domain" description="Gfo/Idh/MocA-like oxidoreductase N-terminal" evidence="2">
    <location>
        <begin position="10"/>
        <end position="131"/>
    </location>
</feature>
<dbReference type="HOGENOM" id="CLU_023194_3_1_1"/>
<organism evidence="4 5">
    <name type="scientific">Suillus luteus UH-Slu-Lm8-n1</name>
    <dbReference type="NCBI Taxonomy" id="930992"/>
    <lineage>
        <taxon>Eukaryota</taxon>
        <taxon>Fungi</taxon>
        <taxon>Dikarya</taxon>
        <taxon>Basidiomycota</taxon>
        <taxon>Agaricomycotina</taxon>
        <taxon>Agaricomycetes</taxon>
        <taxon>Agaricomycetidae</taxon>
        <taxon>Boletales</taxon>
        <taxon>Suillineae</taxon>
        <taxon>Suillaceae</taxon>
        <taxon>Suillus</taxon>
    </lineage>
</organism>
<dbReference type="InParanoid" id="A0A0D0AIZ4"/>
<name>A0A0D0AIZ4_9AGAM</name>
<dbReference type="Proteomes" id="UP000054485">
    <property type="component" value="Unassembled WGS sequence"/>
</dbReference>
<evidence type="ECO:0000259" key="2">
    <source>
        <dbReference type="Pfam" id="PF01408"/>
    </source>
</evidence>
<dbReference type="Gene3D" id="3.40.50.720">
    <property type="entry name" value="NAD(P)-binding Rossmann-like Domain"/>
    <property type="match status" value="1"/>
</dbReference>
<protein>
    <submittedName>
        <fullName evidence="4">Uncharacterized protein</fullName>
    </submittedName>
</protein>
<dbReference type="Pfam" id="PF01408">
    <property type="entry name" value="GFO_IDH_MocA"/>
    <property type="match status" value="1"/>
</dbReference>
<comment type="similarity">
    <text evidence="1">Belongs to the Gfo/Idh/MocA family.</text>
</comment>
<dbReference type="InterPro" id="IPR055170">
    <property type="entry name" value="GFO_IDH_MocA-like_dom"/>
</dbReference>
<keyword evidence="5" id="KW-1185">Reference proteome</keyword>
<dbReference type="OrthoDB" id="64915at2759"/>
<dbReference type="GO" id="GO:0006740">
    <property type="term" value="P:NADPH regeneration"/>
    <property type="evidence" value="ECO:0007669"/>
    <property type="project" value="TreeGrafter"/>
</dbReference>
<reference evidence="4 5" key="1">
    <citation type="submission" date="2014-04" db="EMBL/GenBank/DDBJ databases">
        <authorList>
            <consortium name="DOE Joint Genome Institute"/>
            <person name="Kuo A."/>
            <person name="Ruytinx J."/>
            <person name="Rineau F."/>
            <person name="Colpaert J."/>
            <person name="Kohler A."/>
            <person name="Nagy L.G."/>
            <person name="Floudas D."/>
            <person name="Copeland A."/>
            <person name="Barry K.W."/>
            <person name="Cichocki N."/>
            <person name="Veneault-Fourrey C."/>
            <person name="LaButti K."/>
            <person name="Lindquist E.A."/>
            <person name="Lipzen A."/>
            <person name="Lundell T."/>
            <person name="Morin E."/>
            <person name="Murat C."/>
            <person name="Sun H."/>
            <person name="Tunlid A."/>
            <person name="Henrissat B."/>
            <person name="Grigoriev I.V."/>
            <person name="Hibbett D.S."/>
            <person name="Martin F."/>
            <person name="Nordberg H.P."/>
            <person name="Cantor M.N."/>
            <person name="Hua S.X."/>
        </authorList>
    </citation>
    <scope>NUCLEOTIDE SEQUENCE [LARGE SCALE GENOMIC DNA]</scope>
    <source>
        <strain evidence="4 5">UH-Slu-Lm8-n1</strain>
    </source>
</reference>
<dbReference type="SUPFAM" id="SSF51735">
    <property type="entry name" value="NAD(P)-binding Rossmann-fold domains"/>
    <property type="match status" value="1"/>
</dbReference>
<evidence type="ECO:0000313" key="5">
    <source>
        <dbReference type="Proteomes" id="UP000054485"/>
    </source>
</evidence>
<gene>
    <name evidence="4" type="ORF">CY34DRAFT_26897</name>
</gene>
<evidence type="ECO:0000259" key="3">
    <source>
        <dbReference type="Pfam" id="PF22725"/>
    </source>
</evidence>
<dbReference type="PANTHER" id="PTHR42840">
    <property type="entry name" value="NAD(P)-BINDING ROSSMANN-FOLD SUPERFAMILY PROTEIN-RELATED"/>
    <property type="match status" value="1"/>
</dbReference>
<dbReference type="GO" id="GO:0016491">
    <property type="term" value="F:oxidoreductase activity"/>
    <property type="evidence" value="ECO:0007669"/>
    <property type="project" value="TreeGrafter"/>
</dbReference>
<feature type="domain" description="GFO/IDH/MocA-like oxidoreductase" evidence="3">
    <location>
        <begin position="156"/>
        <end position="281"/>
    </location>
</feature>
<evidence type="ECO:0000313" key="4">
    <source>
        <dbReference type="EMBL" id="KIK34237.1"/>
    </source>
</evidence>
<sequence length="381" mass="40704">MSVSNTATGTAILGAGIFAREAHLPALQALGSLAPKLRAVYSRSEKTAREFATQATTLLSTTPDVYFDGDPSSNLDALLARSDISSVIVILPITQQPSIVLKALAAGKHVLSEKPVAPDVASGAKLIAQYEAQYKPKGLVWRIAENFEAEPGFILAGRAIAASKIGKVTFFSSRTVNFIDKNSKWYNTPWRTVPDYQGGFLLDGGVHSVAALRVILPSAMTHLSGFASLNKEWLAPHDTINTIIKNADSSHGIFELSFAAPSPSRSDSGRDIVITGTDGWLQVKQTMARDLVHNVDKPIFRITIKSATRDANGELGPEKEEVIDEPIRGVELEQASFFAALDGKDDGLGSPLGALKDVAVIEAALTSDGNLIDLEKLISQS</sequence>
<dbReference type="InterPro" id="IPR000683">
    <property type="entry name" value="Gfo/Idh/MocA-like_OxRdtase_N"/>
</dbReference>
<accession>A0A0D0AIZ4</accession>
<dbReference type="PANTHER" id="PTHR42840:SF5">
    <property type="entry name" value="NAD(P)-BINDING ROSSMANN-FOLD SUPERFAMILY PROTEIN"/>
    <property type="match status" value="1"/>
</dbReference>
<evidence type="ECO:0000256" key="1">
    <source>
        <dbReference type="ARBA" id="ARBA00010928"/>
    </source>
</evidence>
<reference evidence="5" key="2">
    <citation type="submission" date="2015-01" db="EMBL/GenBank/DDBJ databases">
        <title>Evolutionary Origins and Diversification of the Mycorrhizal Mutualists.</title>
        <authorList>
            <consortium name="DOE Joint Genome Institute"/>
            <consortium name="Mycorrhizal Genomics Consortium"/>
            <person name="Kohler A."/>
            <person name="Kuo A."/>
            <person name="Nagy L.G."/>
            <person name="Floudas D."/>
            <person name="Copeland A."/>
            <person name="Barry K.W."/>
            <person name="Cichocki N."/>
            <person name="Veneault-Fourrey C."/>
            <person name="LaButti K."/>
            <person name="Lindquist E.A."/>
            <person name="Lipzen A."/>
            <person name="Lundell T."/>
            <person name="Morin E."/>
            <person name="Murat C."/>
            <person name="Riley R."/>
            <person name="Ohm R."/>
            <person name="Sun H."/>
            <person name="Tunlid A."/>
            <person name="Henrissat B."/>
            <person name="Grigoriev I.V."/>
            <person name="Hibbett D.S."/>
            <person name="Martin F."/>
        </authorList>
    </citation>
    <scope>NUCLEOTIDE SEQUENCE [LARGE SCALE GENOMIC DNA]</scope>
    <source>
        <strain evidence="5">UH-Slu-Lm8-n1</strain>
    </source>
</reference>
<dbReference type="STRING" id="930992.A0A0D0AIZ4"/>
<dbReference type="AlphaFoldDB" id="A0A0D0AIZ4"/>
<dbReference type="Gene3D" id="3.30.360.10">
    <property type="entry name" value="Dihydrodipicolinate Reductase, domain 2"/>
    <property type="match status" value="1"/>
</dbReference>
<dbReference type="GO" id="GO:0005737">
    <property type="term" value="C:cytoplasm"/>
    <property type="evidence" value="ECO:0007669"/>
    <property type="project" value="TreeGrafter"/>
</dbReference>
<dbReference type="EMBL" id="KN835787">
    <property type="protein sequence ID" value="KIK34237.1"/>
    <property type="molecule type" value="Genomic_DNA"/>
</dbReference>